<feature type="transmembrane region" description="Helical" evidence="1">
    <location>
        <begin position="178"/>
        <end position="196"/>
    </location>
</feature>
<dbReference type="AlphaFoldDB" id="A0A7G5IK81"/>
<organism evidence="2 3">
    <name type="scientific">Sandaracinobacteroides saxicola</name>
    <dbReference type="NCBI Taxonomy" id="2759707"/>
    <lineage>
        <taxon>Bacteria</taxon>
        <taxon>Pseudomonadati</taxon>
        <taxon>Pseudomonadota</taxon>
        <taxon>Alphaproteobacteria</taxon>
        <taxon>Sphingomonadales</taxon>
        <taxon>Sphingosinicellaceae</taxon>
        <taxon>Sandaracinobacteroides</taxon>
    </lineage>
</organism>
<evidence type="ECO:0000313" key="2">
    <source>
        <dbReference type="EMBL" id="QMW23773.1"/>
    </source>
</evidence>
<protein>
    <submittedName>
        <fullName evidence="2">Uncharacterized protein</fullName>
    </submittedName>
</protein>
<name>A0A7G5IK81_9SPHN</name>
<gene>
    <name evidence="2" type="ORF">H3309_04635</name>
</gene>
<dbReference type="EMBL" id="CP059851">
    <property type="protein sequence ID" value="QMW23773.1"/>
    <property type="molecule type" value="Genomic_DNA"/>
</dbReference>
<feature type="transmembrane region" description="Helical" evidence="1">
    <location>
        <begin position="324"/>
        <end position="341"/>
    </location>
</feature>
<accession>A0A7G5IK81</accession>
<keyword evidence="1" id="KW-0472">Membrane</keyword>
<evidence type="ECO:0000313" key="3">
    <source>
        <dbReference type="Proteomes" id="UP000515292"/>
    </source>
</evidence>
<feature type="transmembrane region" description="Helical" evidence="1">
    <location>
        <begin position="263"/>
        <end position="287"/>
    </location>
</feature>
<dbReference type="Proteomes" id="UP000515292">
    <property type="component" value="Chromosome"/>
</dbReference>
<evidence type="ECO:0000256" key="1">
    <source>
        <dbReference type="SAM" id="Phobius"/>
    </source>
</evidence>
<reference evidence="2 3" key="1">
    <citation type="submission" date="2020-07" db="EMBL/GenBank/DDBJ databases">
        <title>Complete genome sequence for Sandaracinobacter sp. M6.</title>
        <authorList>
            <person name="Tang Y."/>
            <person name="Liu Q."/>
            <person name="Guo Z."/>
            <person name="Lei P."/>
            <person name="Huang B."/>
        </authorList>
    </citation>
    <scope>NUCLEOTIDE SEQUENCE [LARGE SCALE GENOMIC DNA]</scope>
    <source>
        <strain evidence="2 3">M6</strain>
    </source>
</reference>
<keyword evidence="1" id="KW-0812">Transmembrane</keyword>
<keyword evidence="1" id="KW-1133">Transmembrane helix</keyword>
<proteinExistence type="predicted"/>
<dbReference type="RefSeq" id="WP_182297596.1">
    <property type="nucleotide sequence ID" value="NZ_CP059851.1"/>
</dbReference>
<dbReference type="KEGG" id="sand:H3309_04635"/>
<keyword evidence="3" id="KW-1185">Reference proteome</keyword>
<sequence length="357" mass="37939">MAEQASTLKIIWGFILIGIGWKDIHADEIERSYSQVIRAYGLALRTRLVGSPPAAGAEAMAAEIDDAITSAEGDGSTSDAFSRLMQVELAYFRASDPANKLASAQATRERFARVAAPGAVTARESTQPVALSLTWTDEMTADTIGLMNYIHAQYMMNMAREMAVTRQKTALILRVRRVLAALFAAFVVTALVRLGFGFAGHTDLGDTILKLGGVLSVIFALGYLGSIVSVTQRFQKAVDSNVMGTDPVFTIGGLLTGQRGIDVAMLSAGVFALLLYVLFASGMASALGLSGGVFPAVDNCPALAATTQMGDIGRLMGFCGSADLLRMFIFAFLAGFSERLVPDVINRIADRTAVSEK</sequence>
<feature type="transmembrane region" description="Helical" evidence="1">
    <location>
        <begin position="208"/>
        <end position="230"/>
    </location>
</feature>